<keyword evidence="1" id="KW-0472">Membrane</keyword>
<organism evidence="2 3">
    <name type="scientific">Cupriavidus yeoncheonensis</name>
    <dbReference type="NCBI Taxonomy" id="1462994"/>
    <lineage>
        <taxon>Bacteria</taxon>
        <taxon>Pseudomonadati</taxon>
        <taxon>Pseudomonadota</taxon>
        <taxon>Betaproteobacteria</taxon>
        <taxon>Burkholderiales</taxon>
        <taxon>Burkholderiaceae</taxon>
        <taxon>Cupriavidus</taxon>
    </lineage>
</organism>
<evidence type="ECO:0000313" key="3">
    <source>
        <dbReference type="Proteomes" id="UP000672934"/>
    </source>
</evidence>
<accession>A0A916IVZ3</accession>
<proteinExistence type="predicted"/>
<sequence length="72" mass="7632">MSQSPFPSASLADLRRTSHRLVGASWQAAAIFSDVALQMMTASIVGSMLLLAAAYSMYAIATALLRLDGSLR</sequence>
<evidence type="ECO:0000313" key="2">
    <source>
        <dbReference type="EMBL" id="CAG2151020.1"/>
    </source>
</evidence>
<keyword evidence="3" id="KW-1185">Reference proteome</keyword>
<gene>
    <name evidence="2" type="ORF">LMG31506_04347</name>
</gene>
<name>A0A916IVZ3_9BURK</name>
<dbReference type="Proteomes" id="UP000672934">
    <property type="component" value="Unassembled WGS sequence"/>
</dbReference>
<dbReference type="EMBL" id="CAJPUY010000016">
    <property type="protein sequence ID" value="CAG2151020.1"/>
    <property type="molecule type" value="Genomic_DNA"/>
</dbReference>
<evidence type="ECO:0000256" key="1">
    <source>
        <dbReference type="SAM" id="Phobius"/>
    </source>
</evidence>
<keyword evidence="1" id="KW-1133">Transmembrane helix</keyword>
<protein>
    <submittedName>
        <fullName evidence="2">Uncharacterized protein</fullName>
    </submittedName>
</protein>
<reference evidence="2" key="1">
    <citation type="submission" date="2021-03" db="EMBL/GenBank/DDBJ databases">
        <authorList>
            <person name="Peeters C."/>
        </authorList>
    </citation>
    <scope>NUCLEOTIDE SEQUENCE</scope>
    <source>
        <strain evidence="2">LMG 31506</strain>
    </source>
</reference>
<feature type="transmembrane region" description="Helical" evidence="1">
    <location>
        <begin position="46"/>
        <end position="67"/>
    </location>
</feature>
<keyword evidence="1" id="KW-0812">Transmembrane</keyword>
<dbReference type="AlphaFoldDB" id="A0A916IVZ3"/>
<comment type="caution">
    <text evidence="2">The sequence shown here is derived from an EMBL/GenBank/DDBJ whole genome shotgun (WGS) entry which is preliminary data.</text>
</comment>